<dbReference type="GO" id="GO:0016491">
    <property type="term" value="F:oxidoreductase activity"/>
    <property type="evidence" value="ECO:0007669"/>
    <property type="project" value="UniProtKB-KW"/>
</dbReference>
<accession>A0A433X1G7</accession>
<dbReference type="InterPro" id="IPR015590">
    <property type="entry name" value="Aldehyde_DH_dom"/>
</dbReference>
<gene>
    <name evidence="3" type="ORF">EMQ25_17890</name>
</gene>
<feature type="domain" description="Aldehyde dehydrogenase" evidence="2">
    <location>
        <begin position="45"/>
        <end position="209"/>
    </location>
</feature>
<dbReference type="InterPro" id="IPR016162">
    <property type="entry name" value="Ald_DH_N"/>
</dbReference>
<keyword evidence="1" id="KW-0560">Oxidoreductase</keyword>
<keyword evidence="4" id="KW-1185">Reference proteome</keyword>
<dbReference type="Gene3D" id="3.40.605.10">
    <property type="entry name" value="Aldehyde Dehydrogenase, Chain A, domain 1"/>
    <property type="match status" value="1"/>
</dbReference>
<comment type="caution">
    <text evidence="3">The sequence shown here is derived from an EMBL/GenBank/DDBJ whole genome shotgun (WGS) entry which is preliminary data.</text>
</comment>
<feature type="non-terminal residue" evidence="3">
    <location>
        <position position="209"/>
    </location>
</feature>
<evidence type="ECO:0000256" key="1">
    <source>
        <dbReference type="ARBA" id="ARBA00023002"/>
    </source>
</evidence>
<dbReference type="AlphaFoldDB" id="A0A433X1G7"/>
<evidence type="ECO:0000313" key="3">
    <source>
        <dbReference type="EMBL" id="RUT27986.1"/>
    </source>
</evidence>
<protein>
    <submittedName>
        <fullName evidence="3">Aldehyde dehydrogenase family protein</fullName>
    </submittedName>
</protein>
<name>A0A433X1G7_9HYPH</name>
<proteinExistence type="predicted"/>
<dbReference type="EMBL" id="RZNJ01000016">
    <property type="protein sequence ID" value="RUT27986.1"/>
    <property type="molecule type" value="Genomic_DNA"/>
</dbReference>
<organism evidence="3 4">
    <name type="scientific">Arsenicitalea aurantiaca</name>
    <dbReference type="NCBI Taxonomy" id="1783274"/>
    <lineage>
        <taxon>Bacteria</taxon>
        <taxon>Pseudomonadati</taxon>
        <taxon>Pseudomonadota</taxon>
        <taxon>Alphaproteobacteria</taxon>
        <taxon>Hyphomicrobiales</taxon>
        <taxon>Devosiaceae</taxon>
        <taxon>Arsenicitalea</taxon>
    </lineage>
</organism>
<sequence length="209" mass="22428">MQVFETLEYGPSPESDGPAQDWLEAHGRRFGHFIDGAFTAPGTLFTTQNPASGAVLAELSAGSPADIDAAVAAARRAQPGWAGLSGVARGRHLYALARLVQKHARLLGVLESLDNGKPIRESRDIDIPLVARHFYHHAGWASQLETRFPDHEPHGVCGQIIPWNFPLLMLAWKVAPALAAGNCVVLKPAEFTSLSALLFAELTVKAGLP</sequence>
<dbReference type="PANTHER" id="PTHR11699">
    <property type="entry name" value="ALDEHYDE DEHYDROGENASE-RELATED"/>
    <property type="match status" value="1"/>
</dbReference>
<dbReference type="Pfam" id="PF00171">
    <property type="entry name" value="Aldedh"/>
    <property type="match status" value="1"/>
</dbReference>
<dbReference type="InterPro" id="IPR016161">
    <property type="entry name" value="Ald_DH/histidinol_DH"/>
</dbReference>
<dbReference type="Proteomes" id="UP000281547">
    <property type="component" value="Unassembled WGS sequence"/>
</dbReference>
<dbReference type="OrthoDB" id="9812625at2"/>
<dbReference type="SUPFAM" id="SSF53720">
    <property type="entry name" value="ALDH-like"/>
    <property type="match status" value="1"/>
</dbReference>
<evidence type="ECO:0000313" key="4">
    <source>
        <dbReference type="Proteomes" id="UP000281547"/>
    </source>
</evidence>
<reference evidence="3 4" key="1">
    <citation type="journal article" date="2016" name="Int. J. Syst. Evol. Microbiol.">
        <title>Arsenicitalea aurantiaca gen. nov., sp. nov., a new member of the family Hyphomicrobiaceae, isolated from high-arsenic sediment.</title>
        <authorList>
            <person name="Mu Y."/>
            <person name="Zhou L."/>
            <person name="Zeng X.C."/>
            <person name="Liu L."/>
            <person name="Pan Y."/>
            <person name="Chen X."/>
            <person name="Wang J."/>
            <person name="Li S."/>
            <person name="Li W.J."/>
            <person name="Wang Y."/>
        </authorList>
    </citation>
    <scope>NUCLEOTIDE SEQUENCE [LARGE SCALE GENOMIC DNA]</scope>
    <source>
        <strain evidence="3 4">42-50</strain>
    </source>
</reference>
<evidence type="ECO:0000259" key="2">
    <source>
        <dbReference type="Pfam" id="PF00171"/>
    </source>
</evidence>